<dbReference type="KEGG" id="xor:XOC_2868"/>
<accession>G7TK41</accession>
<dbReference type="SUPFAM" id="SSF46785">
    <property type="entry name" value="Winged helix' DNA-binding domain"/>
    <property type="match status" value="1"/>
</dbReference>
<proteinExistence type="predicted"/>
<dbReference type="InterPro" id="IPR036390">
    <property type="entry name" value="WH_DNA-bd_sf"/>
</dbReference>
<dbReference type="AlphaFoldDB" id="G7TK41"/>
<dbReference type="PHI-base" id="PHI:9587"/>
<evidence type="ECO:0000313" key="2">
    <source>
        <dbReference type="Proteomes" id="UP000008851"/>
    </source>
</evidence>
<evidence type="ECO:0008006" key="3">
    <source>
        <dbReference type="Google" id="ProtNLM"/>
    </source>
</evidence>
<dbReference type="EMBL" id="CP003057">
    <property type="protein sequence ID" value="AEQ96974.1"/>
    <property type="molecule type" value="Genomic_DNA"/>
</dbReference>
<dbReference type="InterPro" id="IPR036388">
    <property type="entry name" value="WH-like_DNA-bd_sf"/>
</dbReference>
<dbReference type="Proteomes" id="UP000008851">
    <property type="component" value="Chromosome"/>
</dbReference>
<evidence type="ECO:0000313" key="1">
    <source>
        <dbReference type="EMBL" id="AEQ96974.1"/>
    </source>
</evidence>
<reference evidence="1 2" key="1">
    <citation type="journal article" date="2011" name="J. Bacteriol.">
        <title>Two new complete genome sequences offer insight into host and tissue specificity of plant pathogenic Xanthomonas spp.</title>
        <authorList>
            <person name="Bogdanove A.J."/>
            <person name="Koebnik R."/>
            <person name="Lu H."/>
            <person name="Furutani A."/>
            <person name="Angiuoli S.V."/>
            <person name="Patil P.B."/>
            <person name="Van Sluys M.A."/>
            <person name="Ryan R.P."/>
            <person name="Meyer D.F."/>
            <person name="Han S.W."/>
            <person name="Aparna G."/>
            <person name="Rajaram M."/>
            <person name="Delcher A.L."/>
            <person name="Phillippy A.M."/>
            <person name="Puiu D."/>
            <person name="Schatz M.C."/>
            <person name="Shumway M."/>
            <person name="Sommer D.D."/>
            <person name="Trapnell C."/>
            <person name="Benahmed F."/>
            <person name="Dimitrov G."/>
            <person name="Madupu R."/>
            <person name="Radune D."/>
            <person name="Sullivan S."/>
            <person name="Jha G."/>
            <person name="Ishihara H."/>
            <person name="Lee S.W."/>
            <person name="Pandey A."/>
            <person name="Sharma V."/>
            <person name="Sriariyanun M."/>
            <person name="Szurek B."/>
            <person name="Vera-Cruz C.M."/>
            <person name="Dorman K.S."/>
            <person name="Ronald P.C."/>
            <person name="Verdier V."/>
            <person name="Dow J.M."/>
            <person name="Sonti R.V."/>
            <person name="Tsuge S."/>
            <person name="Brendel V.P."/>
            <person name="Rabinowicz P.D."/>
            <person name="Leach J.E."/>
            <person name="White F.F."/>
            <person name="Salzberg S.L."/>
        </authorList>
    </citation>
    <scope>NUCLEOTIDE SEQUENCE [LARGE SCALE GENOMIC DNA]</scope>
    <source>
        <strain evidence="1 2">BLS256</strain>
    </source>
</reference>
<dbReference type="RefSeq" id="WP_014503740.1">
    <property type="nucleotide sequence ID" value="NC_017267.2"/>
</dbReference>
<name>G7TK41_XANOB</name>
<gene>
    <name evidence="1" type="ORF">XOC_2868</name>
</gene>
<dbReference type="HOGENOM" id="CLU_2108062_0_0_6"/>
<sequence length="115" mass="12447">MLDVLRQFGQAYLKTDRFGTRADELALLMAVFIGTAESRPMTAAKIAGYAGVPPPSAVRKLDRLARRGVVEKIGRRYLMPASVANSAPVLRAANEAQRRLQLAAAPLERGVNADL</sequence>
<dbReference type="Gene3D" id="1.10.10.10">
    <property type="entry name" value="Winged helix-like DNA-binding domain superfamily/Winged helix DNA-binding domain"/>
    <property type="match status" value="1"/>
</dbReference>
<protein>
    <recommendedName>
        <fullName evidence="3">Transcription regulator TrmB N-terminal domain-containing protein</fullName>
    </recommendedName>
</protein>
<organism evidence="1 2">
    <name type="scientific">Xanthomonas oryzae pv. oryzicola (strain BLS256)</name>
    <dbReference type="NCBI Taxonomy" id="383407"/>
    <lineage>
        <taxon>Bacteria</taxon>
        <taxon>Pseudomonadati</taxon>
        <taxon>Pseudomonadota</taxon>
        <taxon>Gammaproteobacteria</taxon>
        <taxon>Lysobacterales</taxon>
        <taxon>Lysobacteraceae</taxon>
        <taxon>Xanthomonas</taxon>
    </lineage>
</organism>